<dbReference type="InterPro" id="IPR012341">
    <property type="entry name" value="6hp_glycosidase-like_sf"/>
</dbReference>
<dbReference type="Gene3D" id="3.30.1050.10">
    <property type="entry name" value="SCP2 sterol-binding domain"/>
    <property type="match status" value="1"/>
</dbReference>
<dbReference type="Pfam" id="PF22422">
    <property type="entry name" value="MGH1-like_GH"/>
    <property type="match status" value="1"/>
</dbReference>
<dbReference type="InterPro" id="IPR008928">
    <property type="entry name" value="6-hairpin_glycosidase_sf"/>
</dbReference>
<evidence type="ECO:0000313" key="4">
    <source>
        <dbReference type="EMBL" id="GCE22486.1"/>
    </source>
</evidence>
<dbReference type="GO" id="GO:0005975">
    <property type="term" value="P:carbohydrate metabolic process"/>
    <property type="evidence" value="ECO:0007669"/>
    <property type="project" value="InterPro"/>
</dbReference>
<evidence type="ECO:0000259" key="3">
    <source>
        <dbReference type="Pfam" id="PF22422"/>
    </source>
</evidence>
<name>A0A402ATK5_9CHLR</name>
<sequence length="817" mass="92739">MVQTIPKDTATFFQELAAVSYNQWTHGIKGTCCFDIAGFGRRYLTIDDGKLALTEQMDDSDTIISGDQAVFDPIVRGERNLLTAYLRGEINCSGSLALLYVVQRLFPPPPRLKQELQAVEETAPRSKSILEVKEEESEELPPTPTRTVSMISGFTFVVSDERGDIDASPIDTQGLFSADMRFLSRWKLTINGFYPRRLATDEQHYHSVQFFLAPTTGTIYVDASLSVIRTRTIGKGFHEQLRILNHSNEPVDLNVRIEVGADFADIFEIKDALQKKGRYSHQIEDQRLVLKYQRESFVRETWIECITPVTIKPDSFNFIAHIEPHGSWTADLDVIVANTGITRNTVSMEGDVRTEMRNNVHEWVAATPDLRCSWDELEHIYQQTLIDLAALRLYLKSLPGESLPAAGLPWFMAVFGRDSLIASYQALPFVPELAMSTLRNLAFRQGCYIDDFRDEEPGKIIHESRFGESTAFEERPHSPYYGAADSTPLFLIVLDEMERWTGNKELVKQLEWNARAALEWIDHYGDQDGDGYIEYNSRNKVSGLVNQCWKDSWNSILFADGSNSRLPRRLCEIQGYVYDAKKRCARLAREIWDDPALAERLEREAAELKQRFNRDFWLEDRGYFALAIDGDGRKVDSLTSNIGHLLWSGIVDKDKIEFCVRHLMGARLFSGWGIRTMAEGDGGYNPIGYHNGTVWPHDNSIIAHGLARNGYWREAGQITTGILQAANYFHYRLPEAFAGYERELTEYPVEYPTACSPQAWATGTPLLLLRTILGLEPISDYLIVNPHLPEQIEELTLLNIPGRWGTIDAFGRSKGNG</sequence>
<dbReference type="OrthoDB" id="9759959at2"/>
<comment type="caution">
    <text evidence="4">The sequence shown here is derived from an EMBL/GenBank/DDBJ whole genome shotgun (WGS) entry which is preliminary data.</text>
</comment>
<dbReference type="RefSeq" id="WP_126555371.1">
    <property type="nucleotide sequence ID" value="NZ_BIFS01000002.1"/>
</dbReference>
<dbReference type="Pfam" id="PF14742">
    <property type="entry name" value="GDE_N_bis"/>
    <property type="match status" value="1"/>
</dbReference>
<dbReference type="AlphaFoldDB" id="A0A402ATK5"/>
<accession>A0A402ATK5</accession>
<keyword evidence="5" id="KW-1185">Reference proteome</keyword>
<dbReference type="EMBL" id="BIFS01000002">
    <property type="protein sequence ID" value="GCE22486.1"/>
    <property type="molecule type" value="Genomic_DNA"/>
</dbReference>
<proteinExistence type="predicted"/>
<feature type="domain" description="Putative glycogen debranching enzyme N-terminal" evidence="2">
    <location>
        <begin position="153"/>
        <end position="332"/>
    </location>
</feature>
<dbReference type="InterPro" id="IPR032856">
    <property type="entry name" value="GDE_N_bis"/>
</dbReference>
<gene>
    <name evidence="4" type="ORF">KDK_62860</name>
</gene>
<dbReference type="InterPro" id="IPR036527">
    <property type="entry name" value="SCP2_sterol-bd_dom_sf"/>
</dbReference>
<reference evidence="5" key="1">
    <citation type="submission" date="2018-12" db="EMBL/GenBank/DDBJ databases">
        <title>Tengunoibacter tsumagoiensis gen. nov., sp. nov., Dictyobacter kobayashii sp. nov., D. alpinus sp. nov., and D. joshuensis sp. nov. and description of Dictyobacteraceae fam. nov. within the order Ktedonobacterales isolated from Tengu-no-mugimeshi.</title>
        <authorList>
            <person name="Wang C.M."/>
            <person name="Zheng Y."/>
            <person name="Sakai Y."/>
            <person name="Toyoda A."/>
            <person name="Minakuchi Y."/>
            <person name="Abe K."/>
            <person name="Yokota A."/>
            <person name="Yabe S."/>
        </authorList>
    </citation>
    <scope>NUCLEOTIDE SEQUENCE [LARGE SCALE GENOMIC DNA]</scope>
    <source>
        <strain evidence="5">Uno11</strain>
    </source>
</reference>
<dbReference type="Pfam" id="PF02036">
    <property type="entry name" value="SCP2"/>
    <property type="match status" value="1"/>
</dbReference>
<dbReference type="SUPFAM" id="SSF55718">
    <property type="entry name" value="SCP-like"/>
    <property type="match status" value="1"/>
</dbReference>
<protein>
    <submittedName>
        <fullName evidence="4">Amylo-alpha-1,6-glucosidase</fullName>
    </submittedName>
</protein>
<feature type="domain" description="SCP2" evidence="1">
    <location>
        <begin position="27"/>
        <end position="106"/>
    </location>
</feature>
<organism evidence="4 5">
    <name type="scientific">Dictyobacter kobayashii</name>
    <dbReference type="NCBI Taxonomy" id="2014872"/>
    <lineage>
        <taxon>Bacteria</taxon>
        <taxon>Bacillati</taxon>
        <taxon>Chloroflexota</taxon>
        <taxon>Ktedonobacteria</taxon>
        <taxon>Ktedonobacterales</taxon>
        <taxon>Dictyobacteraceae</taxon>
        <taxon>Dictyobacter</taxon>
    </lineage>
</organism>
<dbReference type="Gene3D" id="1.50.10.10">
    <property type="match status" value="1"/>
</dbReference>
<evidence type="ECO:0000259" key="2">
    <source>
        <dbReference type="Pfam" id="PF14742"/>
    </source>
</evidence>
<dbReference type="SUPFAM" id="SSF48208">
    <property type="entry name" value="Six-hairpin glycosidases"/>
    <property type="match status" value="1"/>
</dbReference>
<feature type="domain" description="Mannosylglycerate hydrolase MGH1-like glycoside hydrolase" evidence="3">
    <location>
        <begin position="572"/>
        <end position="726"/>
    </location>
</feature>
<dbReference type="Proteomes" id="UP000287188">
    <property type="component" value="Unassembled WGS sequence"/>
</dbReference>
<dbReference type="InterPro" id="IPR054491">
    <property type="entry name" value="MGH1-like_GH"/>
</dbReference>
<dbReference type="InterPro" id="IPR003033">
    <property type="entry name" value="SCP2_sterol-bd_dom"/>
</dbReference>
<evidence type="ECO:0000259" key="1">
    <source>
        <dbReference type="Pfam" id="PF02036"/>
    </source>
</evidence>
<evidence type="ECO:0000313" key="5">
    <source>
        <dbReference type="Proteomes" id="UP000287188"/>
    </source>
</evidence>